<gene>
    <name evidence="2" type="ORF">AUEXF2481DRAFT_512211</name>
</gene>
<keyword evidence="3" id="KW-1185">Reference proteome</keyword>
<dbReference type="RefSeq" id="XP_013339698.1">
    <property type="nucleotide sequence ID" value="XM_013484244.1"/>
</dbReference>
<evidence type="ECO:0000313" key="3">
    <source>
        <dbReference type="Proteomes" id="UP000030641"/>
    </source>
</evidence>
<reference evidence="2 3" key="1">
    <citation type="journal article" date="2014" name="BMC Genomics">
        <title>Genome sequencing of four Aureobasidium pullulans varieties: biotechnological potential, stress tolerance, and description of new species.</title>
        <authorList>
            <person name="Gostin Ar C."/>
            <person name="Ohm R.A."/>
            <person name="Kogej T."/>
            <person name="Sonjak S."/>
            <person name="Turk M."/>
            <person name="Zajc J."/>
            <person name="Zalar P."/>
            <person name="Grube M."/>
            <person name="Sun H."/>
            <person name="Han J."/>
            <person name="Sharma A."/>
            <person name="Chiniquy J."/>
            <person name="Ngan C.Y."/>
            <person name="Lipzen A."/>
            <person name="Barry K."/>
            <person name="Grigoriev I.V."/>
            <person name="Gunde-Cimerman N."/>
        </authorList>
    </citation>
    <scope>NUCLEOTIDE SEQUENCE [LARGE SCALE GENOMIC DNA]</scope>
    <source>
        <strain evidence="2 3">EXF-2481</strain>
    </source>
</reference>
<name>A0A074YAL5_AURSE</name>
<evidence type="ECO:0000256" key="1">
    <source>
        <dbReference type="SAM" id="SignalP"/>
    </source>
</evidence>
<organism evidence="2 3">
    <name type="scientific">Aureobasidium subglaciale (strain EXF-2481)</name>
    <name type="common">Aureobasidium pullulans var. subglaciale</name>
    <dbReference type="NCBI Taxonomy" id="1043005"/>
    <lineage>
        <taxon>Eukaryota</taxon>
        <taxon>Fungi</taxon>
        <taxon>Dikarya</taxon>
        <taxon>Ascomycota</taxon>
        <taxon>Pezizomycotina</taxon>
        <taxon>Dothideomycetes</taxon>
        <taxon>Dothideomycetidae</taxon>
        <taxon>Dothideales</taxon>
        <taxon>Saccotheciaceae</taxon>
        <taxon>Aureobasidium</taxon>
    </lineage>
</organism>
<dbReference type="GeneID" id="25368725"/>
<feature type="chain" id="PRO_5001703029" evidence="1">
    <location>
        <begin position="17"/>
        <end position="101"/>
    </location>
</feature>
<keyword evidence="1" id="KW-0732">Signal</keyword>
<dbReference type="HOGENOM" id="CLU_2291157_0_0_1"/>
<dbReference type="EMBL" id="KL584781">
    <property type="protein sequence ID" value="KEQ91187.1"/>
    <property type="molecule type" value="Genomic_DNA"/>
</dbReference>
<sequence>MKYAVVAAALVGAVMAQNSTAGAVPATGCVLKYNTCRTTRVNGLSANQAQCASEYASCLGENPFTEGYSTLPGAPASTAAANGTAAATSGGMVYVTEVVTA</sequence>
<dbReference type="InParanoid" id="A0A074YAL5"/>
<proteinExistence type="predicted"/>
<protein>
    <submittedName>
        <fullName evidence="2">Uncharacterized protein</fullName>
    </submittedName>
</protein>
<accession>A0A074YAL5</accession>
<dbReference type="OrthoDB" id="4094614at2759"/>
<dbReference type="AlphaFoldDB" id="A0A074YAL5"/>
<dbReference type="Proteomes" id="UP000030641">
    <property type="component" value="Unassembled WGS sequence"/>
</dbReference>
<feature type="signal peptide" evidence="1">
    <location>
        <begin position="1"/>
        <end position="16"/>
    </location>
</feature>
<evidence type="ECO:0000313" key="2">
    <source>
        <dbReference type="EMBL" id="KEQ91187.1"/>
    </source>
</evidence>